<evidence type="ECO:0000313" key="2">
    <source>
        <dbReference type="Proteomes" id="UP000053584"/>
    </source>
</evidence>
<dbReference type="Proteomes" id="UP000053584">
    <property type="component" value="Unassembled WGS sequence"/>
</dbReference>
<proteinExistence type="predicted"/>
<feature type="non-terminal residue" evidence="1">
    <location>
        <position position="55"/>
    </location>
</feature>
<protein>
    <submittedName>
        <fullName evidence="1">Uncharacterized protein</fullName>
    </submittedName>
</protein>
<organism evidence="1 2">
    <name type="scientific">Struthio camelus australis</name>
    <dbReference type="NCBI Taxonomy" id="441894"/>
    <lineage>
        <taxon>Eukaryota</taxon>
        <taxon>Metazoa</taxon>
        <taxon>Chordata</taxon>
        <taxon>Craniata</taxon>
        <taxon>Vertebrata</taxon>
        <taxon>Euteleostomi</taxon>
        <taxon>Archelosauria</taxon>
        <taxon>Archosauria</taxon>
        <taxon>Dinosauria</taxon>
        <taxon>Saurischia</taxon>
        <taxon>Theropoda</taxon>
        <taxon>Coelurosauria</taxon>
        <taxon>Aves</taxon>
        <taxon>Palaeognathae</taxon>
        <taxon>Struthioniformes</taxon>
        <taxon>Struthionidae</taxon>
        <taxon>Struthio</taxon>
    </lineage>
</organism>
<name>A0A093GZU1_STRCA</name>
<keyword evidence="2" id="KW-1185">Reference proteome</keyword>
<dbReference type="AlphaFoldDB" id="A0A093GZU1"/>
<reference evidence="1 2" key="1">
    <citation type="submission" date="2014-04" db="EMBL/GenBank/DDBJ databases">
        <title>Genome evolution of avian class.</title>
        <authorList>
            <person name="Zhang G."/>
            <person name="Li C."/>
        </authorList>
    </citation>
    <scope>NUCLEOTIDE SEQUENCE [LARGE SCALE GENOMIC DNA]</scope>
    <source>
        <strain evidence="1">BGI_N308</strain>
    </source>
</reference>
<gene>
    <name evidence="1" type="ORF">N308_06957</name>
</gene>
<dbReference type="EMBL" id="KL205812">
    <property type="protein sequence ID" value="KFV74886.1"/>
    <property type="molecule type" value="Genomic_DNA"/>
</dbReference>
<accession>A0A093GZU1</accession>
<feature type="non-terminal residue" evidence="1">
    <location>
        <position position="1"/>
    </location>
</feature>
<sequence>NGQKLNHRKFHLNLRKNFFPVRVTEQWTRLPREVVESPSLEIFKTRLDVILGNML</sequence>
<evidence type="ECO:0000313" key="1">
    <source>
        <dbReference type="EMBL" id="KFV74886.1"/>
    </source>
</evidence>